<dbReference type="Proteomes" id="UP000646749">
    <property type="component" value="Unassembled WGS sequence"/>
</dbReference>
<dbReference type="InterPro" id="IPR000719">
    <property type="entry name" value="Prot_kinase_dom"/>
</dbReference>
<keyword evidence="8" id="KW-1133">Transmembrane helix</keyword>
<evidence type="ECO:0000256" key="7">
    <source>
        <dbReference type="SAM" id="MobiDB-lite"/>
    </source>
</evidence>
<keyword evidence="4" id="KW-0547">Nucleotide-binding</keyword>
<keyword evidence="3" id="KW-0808">Transferase</keyword>
<evidence type="ECO:0000259" key="9">
    <source>
        <dbReference type="PROSITE" id="PS50011"/>
    </source>
</evidence>
<evidence type="ECO:0000256" key="6">
    <source>
        <dbReference type="ARBA" id="ARBA00022840"/>
    </source>
</evidence>
<feature type="transmembrane region" description="Helical" evidence="8">
    <location>
        <begin position="362"/>
        <end position="382"/>
    </location>
</feature>
<dbReference type="SUPFAM" id="SSF56112">
    <property type="entry name" value="Protein kinase-like (PK-like)"/>
    <property type="match status" value="1"/>
</dbReference>
<dbReference type="Gene3D" id="1.10.510.10">
    <property type="entry name" value="Transferase(Phosphotransferase) domain 1"/>
    <property type="match status" value="1"/>
</dbReference>
<evidence type="ECO:0000256" key="8">
    <source>
        <dbReference type="SAM" id="Phobius"/>
    </source>
</evidence>
<evidence type="ECO:0000256" key="5">
    <source>
        <dbReference type="ARBA" id="ARBA00022777"/>
    </source>
</evidence>
<dbReference type="PROSITE" id="PS50011">
    <property type="entry name" value="PROTEIN_KINASE_DOM"/>
    <property type="match status" value="1"/>
</dbReference>
<feature type="compositionally biased region" description="Low complexity" evidence="7">
    <location>
        <begin position="327"/>
        <end position="336"/>
    </location>
</feature>
<keyword evidence="11" id="KW-1185">Reference proteome</keyword>
<feature type="compositionally biased region" description="Low complexity" evidence="7">
    <location>
        <begin position="405"/>
        <end position="425"/>
    </location>
</feature>
<dbReference type="PROSITE" id="PS00108">
    <property type="entry name" value="PROTEIN_KINASE_ST"/>
    <property type="match status" value="1"/>
</dbReference>
<dbReference type="Gene3D" id="3.30.200.20">
    <property type="entry name" value="Phosphorylase Kinase, domain 1"/>
    <property type="match status" value="1"/>
</dbReference>
<comment type="caution">
    <text evidence="10">The sequence shown here is derived from an EMBL/GenBank/DDBJ whole genome shotgun (WGS) entry which is preliminary data.</text>
</comment>
<dbReference type="PANTHER" id="PTHR43289">
    <property type="entry name" value="MITOGEN-ACTIVATED PROTEIN KINASE KINASE KINASE 20-RELATED"/>
    <property type="match status" value="1"/>
</dbReference>
<dbReference type="PANTHER" id="PTHR43289:SF6">
    <property type="entry name" value="SERINE_THREONINE-PROTEIN KINASE NEKL-3"/>
    <property type="match status" value="1"/>
</dbReference>
<keyword evidence="8" id="KW-0812">Transmembrane</keyword>
<evidence type="ECO:0000256" key="2">
    <source>
        <dbReference type="ARBA" id="ARBA00022527"/>
    </source>
</evidence>
<feature type="domain" description="Protein kinase" evidence="9">
    <location>
        <begin position="16"/>
        <end position="302"/>
    </location>
</feature>
<keyword evidence="5" id="KW-0418">Kinase</keyword>
<evidence type="ECO:0000313" key="11">
    <source>
        <dbReference type="Proteomes" id="UP000646749"/>
    </source>
</evidence>
<evidence type="ECO:0000256" key="1">
    <source>
        <dbReference type="ARBA" id="ARBA00012513"/>
    </source>
</evidence>
<sequence length="591" mass="63266">MTSNLYLGPLDDHDRYVVIGKIGRGGEGTVYEADLRLTPSSTDPVAVKVEQPTGDMTVAREWLGQQHLLQSLAHEGLVKIRSMFLGYAPHPKGQQQPTAVDGEPSPVTPDPGVLHRYTVMDRINGHALGDWLDKRLLMDPYLVIRERLEPLESVAEALDKLHTANDRRQPIAHGDVKPGNILVPHGATNGVLVDFGMTQLLDGKRRRAVSGAYAAPELHDRNGMCTPDADRYAFMVTVVHMLLGYAPPTRGDRLDLEQLRQILPVTALLGPKPILVRTLLSALSAAPRQRPRNLARWLRELLSIVSTSALPIDTADRLASGVDARVPLGTLRTPGRPRGGGAQPEAVPPRASRPPADVTGSFRILVVLVGFVAIIGGGVYAYGQSGAGRGASPTNAPSAGGMSVAHTTAAPPPTAARTTPAPQTPVRTNPATLTAAEGPSLTAPVVPPPPPVLYLSVTKRVQDSGDTMVFGPATILKTPYNRSIALCADGVLGSNRCANNGEPTWVEYTVSAVYRRLTGTIGLSSEAPKNCRLSAQVLADDTELFNQELQFGEAHPLDYKIGYALRIRLQMHALAGNGRCDLVFGDIALRK</sequence>
<evidence type="ECO:0000313" key="10">
    <source>
        <dbReference type="EMBL" id="GIG93301.1"/>
    </source>
</evidence>
<reference evidence="10 11" key="1">
    <citation type="submission" date="2021-01" db="EMBL/GenBank/DDBJ databases">
        <title>Whole genome shotgun sequence of Plantactinospora endophytica NBRC 110450.</title>
        <authorList>
            <person name="Komaki H."/>
            <person name="Tamura T."/>
        </authorList>
    </citation>
    <scope>NUCLEOTIDE SEQUENCE [LARGE SCALE GENOMIC DNA]</scope>
    <source>
        <strain evidence="10 11">NBRC 110450</strain>
    </source>
</reference>
<dbReference type="EC" id="2.7.11.1" evidence="1"/>
<dbReference type="SMART" id="SM00220">
    <property type="entry name" value="S_TKc"/>
    <property type="match status" value="1"/>
</dbReference>
<gene>
    <name evidence="10" type="ORF">Pen02_82370</name>
</gene>
<keyword evidence="6" id="KW-0067">ATP-binding</keyword>
<name>A0ABQ4EGD1_9ACTN</name>
<keyword evidence="8" id="KW-0472">Membrane</keyword>
<accession>A0ABQ4EGD1</accession>
<protein>
    <recommendedName>
        <fullName evidence="1">non-specific serine/threonine protein kinase</fullName>
        <ecNumber evidence="1">2.7.11.1</ecNumber>
    </recommendedName>
</protein>
<evidence type="ECO:0000256" key="3">
    <source>
        <dbReference type="ARBA" id="ARBA00022679"/>
    </source>
</evidence>
<organism evidence="10 11">
    <name type="scientific">Plantactinospora endophytica</name>
    <dbReference type="NCBI Taxonomy" id="673535"/>
    <lineage>
        <taxon>Bacteria</taxon>
        <taxon>Bacillati</taxon>
        <taxon>Actinomycetota</taxon>
        <taxon>Actinomycetes</taxon>
        <taxon>Micromonosporales</taxon>
        <taxon>Micromonosporaceae</taxon>
        <taxon>Plantactinospora</taxon>
    </lineage>
</organism>
<dbReference type="InterPro" id="IPR008271">
    <property type="entry name" value="Ser/Thr_kinase_AS"/>
</dbReference>
<dbReference type="EMBL" id="BONW01000058">
    <property type="protein sequence ID" value="GIG93301.1"/>
    <property type="molecule type" value="Genomic_DNA"/>
</dbReference>
<feature type="region of interest" description="Disordered" evidence="7">
    <location>
        <begin position="90"/>
        <end position="109"/>
    </location>
</feature>
<evidence type="ECO:0000256" key="4">
    <source>
        <dbReference type="ARBA" id="ARBA00022741"/>
    </source>
</evidence>
<proteinExistence type="predicted"/>
<dbReference type="Pfam" id="PF00069">
    <property type="entry name" value="Pkinase"/>
    <property type="match status" value="1"/>
</dbReference>
<keyword evidence="2" id="KW-0723">Serine/threonine-protein kinase</keyword>
<dbReference type="InterPro" id="IPR011009">
    <property type="entry name" value="Kinase-like_dom_sf"/>
</dbReference>
<feature type="region of interest" description="Disordered" evidence="7">
    <location>
        <begin position="327"/>
        <end position="355"/>
    </location>
</feature>
<feature type="region of interest" description="Disordered" evidence="7">
    <location>
        <begin position="387"/>
        <end position="431"/>
    </location>
</feature>